<keyword evidence="2" id="KW-1003">Cell membrane</keyword>
<keyword evidence="4" id="KW-0808">Transferase</keyword>
<proteinExistence type="predicted"/>
<feature type="transmembrane region" description="Helical" evidence="8">
    <location>
        <begin position="91"/>
        <end position="109"/>
    </location>
</feature>
<keyword evidence="3" id="KW-0328">Glycosyltransferase</keyword>
<evidence type="ECO:0000256" key="4">
    <source>
        <dbReference type="ARBA" id="ARBA00022679"/>
    </source>
</evidence>
<keyword evidence="7 8" id="KW-0472">Membrane</keyword>
<feature type="transmembrane region" description="Helical" evidence="8">
    <location>
        <begin position="212"/>
        <end position="229"/>
    </location>
</feature>
<evidence type="ECO:0000256" key="7">
    <source>
        <dbReference type="ARBA" id="ARBA00023136"/>
    </source>
</evidence>
<reference evidence="10 11" key="1">
    <citation type="journal article" date="2015" name="Nature">
        <title>rRNA introns, odd ribosomes, and small enigmatic genomes across a large radiation of phyla.</title>
        <authorList>
            <person name="Brown C.T."/>
            <person name="Hug L.A."/>
            <person name="Thomas B.C."/>
            <person name="Sharon I."/>
            <person name="Castelle C.J."/>
            <person name="Singh A."/>
            <person name="Wilkins M.J."/>
            <person name="Williams K.H."/>
            <person name="Banfield J.F."/>
        </authorList>
    </citation>
    <scope>NUCLEOTIDE SEQUENCE [LARGE SCALE GENOMIC DNA]</scope>
</reference>
<evidence type="ECO:0000256" key="6">
    <source>
        <dbReference type="ARBA" id="ARBA00022989"/>
    </source>
</evidence>
<dbReference type="PANTHER" id="PTHR33908">
    <property type="entry name" value="MANNOSYLTRANSFERASE YKCB-RELATED"/>
    <property type="match status" value="1"/>
</dbReference>
<gene>
    <name evidence="10" type="ORF">UW60_C0017G0026</name>
</gene>
<evidence type="ECO:0000256" key="1">
    <source>
        <dbReference type="ARBA" id="ARBA00004651"/>
    </source>
</evidence>
<sequence length="495" mass="57307">MKIKIKTLLTPFNLILAVILLAAFFIRVYRIDTLLGFYYDQGRDALVIWDLLNKGKFFLIGPVTGIEGIFRGPLYYYLIAPFYLLGKGSPVWPSVFLALTTVVSLWLIYHLGLKIQGKATGITAVLLGGFSYRLMMASRWLSNPTPMFLLSMILVWMMFLVMEKKRWAWIVISFVAGASLFHFGSAGEFFYFPALFIFALWQRKNLPKRREITFSIIAFASTFLPLLLFDIKHAGILSGNIKKFLLEERSFAPPTWRFVLDKMEFYYSVVSNKIFYGVYEKETIILSLIALAFVYYLSVLLKNDRVKVLLLLLASPFLGLIFFQGNFGNIYDYYLTGYYLIFILLLAVTLGQLWKFFLGKVFVVYFLYFFLSNNLLPLYATLTDRAEDDRSVAFVNQKKAIEWIYQDAKDKNFNVDIYVPPVIPYAYDYLFKWYGGSRYARQPVETQVPLLYTLYEVDPSHPERLDAWLKRQAGIGKAEQGASFGGITVQRRMRL</sequence>
<evidence type="ECO:0000313" key="10">
    <source>
        <dbReference type="EMBL" id="KKT66894.1"/>
    </source>
</evidence>
<feature type="transmembrane region" description="Helical" evidence="8">
    <location>
        <begin position="283"/>
        <end position="301"/>
    </location>
</feature>
<dbReference type="Proteomes" id="UP000034826">
    <property type="component" value="Unassembled WGS sequence"/>
</dbReference>
<name>A0A0G1M4N1_9BACT</name>
<feature type="transmembrane region" description="Helical" evidence="8">
    <location>
        <begin position="12"/>
        <end position="29"/>
    </location>
</feature>
<dbReference type="GO" id="GO:0016763">
    <property type="term" value="F:pentosyltransferase activity"/>
    <property type="evidence" value="ECO:0007669"/>
    <property type="project" value="TreeGrafter"/>
</dbReference>
<dbReference type="Pfam" id="PF13231">
    <property type="entry name" value="PMT_2"/>
    <property type="match status" value="1"/>
</dbReference>
<evidence type="ECO:0000259" key="9">
    <source>
        <dbReference type="Pfam" id="PF13231"/>
    </source>
</evidence>
<dbReference type="GO" id="GO:0005886">
    <property type="term" value="C:plasma membrane"/>
    <property type="evidence" value="ECO:0007669"/>
    <property type="project" value="UniProtKB-SubCell"/>
</dbReference>
<dbReference type="AlphaFoldDB" id="A0A0G1M4N1"/>
<keyword evidence="6 8" id="KW-1133">Transmembrane helix</keyword>
<dbReference type="GO" id="GO:0009103">
    <property type="term" value="P:lipopolysaccharide biosynthetic process"/>
    <property type="evidence" value="ECO:0007669"/>
    <property type="project" value="UniProtKB-ARBA"/>
</dbReference>
<evidence type="ECO:0000313" key="11">
    <source>
        <dbReference type="Proteomes" id="UP000034826"/>
    </source>
</evidence>
<evidence type="ECO:0000256" key="8">
    <source>
        <dbReference type="SAM" id="Phobius"/>
    </source>
</evidence>
<dbReference type="PANTHER" id="PTHR33908:SF3">
    <property type="entry name" value="UNDECAPRENYL PHOSPHATE-ALPHA-4-AMINO-4-DEOXY-L-ARABINOSE ARABINOSYL TRANSFERASE"/>
    <property type="match status" value="1"/>
</dbReference>
<organism evidence="10 11">
    <name type="scientific">Candidatus Woesebacteria bacterium GW2011_GWA2_44_33</name>
    <dbReference type="NCBI Taxonomy" id="1618564"/>
    <lineage>
        <taxon>Bacteria</taxon>
        <taxon>Candidatus Woeseibacteriota</taxon>
    </lineage>
</organism>
<protein>
    <recommendedName>
        <fullName evidence="9">Glycosyltransferase RgtA/B/C/D-like domain-containing protein</fullName>
    </recommendedName>
</protein>
<dbReference type="EMBL" id="LCIY01000017">
    <property type="protein sequence ID" value="KKT66894.1"/>
    <property type="molecule type" value="Genomic_DNA"/>
</dbReference>
<evidence type="ECO:0000256" key="2">
    <source>
        <dbReference type="ARBA" id="ARBA00022475"/>
    </source>
</evidence>
<dbReference type="InterPro" id="IPR050297">
    <property type="entry name" value="LipidA_mod_glycosyltrf_83"/>
</dbReference>
<feature type="domain" description="Glycosyltransferase RgtA/B/C/D-like" evidence="9">
    <location>
        <begin position="72"/>
        <end position="226"/>
    </location>
</feature>
<feature type="transmembrane region" description="Helical" evidence="8">
    <location>
        <begin position="333"/>
        <end position="354"/>
    </location>
</feature>
<evidence type="ECO:0000256" key="3">
    <source>
        <dbReference type="ARBA" id="ARBA00022676"/>
    </source>
</evidence>
<evidence type="ECO:0000256" key="5">
    <source>
        <dbReference type="ARBA" id="ARBA00022692"/>
    </source>
</evidence>
<feature type="transmembrane region" description="Helical" evidence="8">
    <location>
        <begin position="361"/>
        <end position="380"/>
    </location>
</feature>
<comment type="caution">
    <text evidence="10">The sequence shown here is derived from an EMBL/GenBank/DDBJ whole genome shotgun (WGS) entry which is preliminary data.</text>
</comment>
<feature type="transmembrane region" description="Helical" evidence="8">
    <location>
        <begin position="167"/>
        <end position="200"/>
    </location>
</feature>
<feature type="transmembrane region" description="Helical" evidence="8">
    <location>
        <begin position="144"/>
        <end position="161"/>
    </location>
</feature>
<dbReference type="InterPro" id="IPR038731">
    <property type="entry name" value="RgtA/B/C-like"/>
</dbReference>
<comment type="subcellular location">
    <subcellularLocation>
        <location evidence="1">Cell membrane</location>
        <topology evidence="1">Multi-pass membrane protein</topology>
    </subcellularLocation>
</comment>
<feature type="transmembrane region" description="Helical" evidence="8">
    <location>
        <begin position="308"/>
        <end position="327"/>
    </location>
</feature>
<keyword evidence="5 8" id="KW-0812">Transmembrane</keyword>
<accession>A0A0G1M4N1</accession>
<dbReference type="GO" id="GO:0010041">
    <property type="term" value="P:response to iron(III) ion"/>
    <property type="evidence" value="ECO:0007669"/>
    <property type="project" value="TreeGrafter"/>
</dbReference>